<feature type="compositionally biased region" description="Basic and acidic residues" evidence="2">
    <location>
        <begin position="31"/>
        <end position="45"/>
    </location>
</feature>
<evidence type="ECO:0000256" key="2">
    <source>
        <dbReference type="SAM" id="MobiDB-lite"/>
    </source>
</evidence>
<proteinExistence type="predicted"/>
<evidence type="ECO:0000313" key="4">
    <source>
        <dbReference type="Proteomes" id="UP000315700"/>
    </source>
</evidence>
<evidence type="ECO:0000256" key="1">
    <source>
        <dbReference type="SAM" id="Coils"/>
    </source>
</evidence>
<feature type="compositionally biased region" description="Low complexity" evidence="2">
    <location>
        <begin position="59"/>
        <end position="82"/>
    </location>
</feature>
<dbReference type="OrthoDB" id="215575at2"/>
<dbReference type="KEGG" id="ccos:Pan44_43560"/>
<name>A0A517SJJ5_9PLAN</name>
<keyword evidence="4" id="KW-1185">Reference proteome</keyword>
<dbReference type="AlphaFoldDB" id="A0A517SJJ5"/>
<dbReference type="InParanoid" id="A0A517SJJ5"/>
<evidence type="ECO:0000313" key="3">
    <source>
        <dbReference type="EMBL" id="QDT56303.1"/>
    </source>
</evidence>
<organism evidence="3 4">
    <name type="scientific">Caulifigura coniformis</name>
    <dbReference type="NCBI Taxonomy" id="2527983"/>
    <lineage>
        <taxon>Bacteria</taxon>
        <taxon>Pseudomonadati</taxon>
        <taxon>Planctomycetota</taxon>
        <taxon>Planctomycetia</taxon>
        <taxon>Planctomycetales</taxon>
        <taxon>Planctomycetaceae</taxon>
        <taxon>Caulifigura</taxon>
    </lineage>
</organism>
<reference evidence="3 4" key="1">
    <citation type="submission" date="2019-02" db="EMBL/GenBank/DDBJ databases">
        <title>Deep-cultivation of Planctomycetes and their phenomic and genomic characterization uncovers novel biology.</title>
        <authorList>
            <person name="Wiegand S."/>
            <person name="Jogler M."/>
            <person name="Boedeker C."/>
            <person name="Pinto D."/>
            <person name="Vollmers J."/>
            <person name="Rivas-Marin E."/>
            <person name="Kohn T."/>
            <person name="Peeters S.H."/>
            <person name="Heuer A."/>
            <person name="Rast P."/>
            <person name="Oberbeckmann S."/>
            <person name="Bunk B."/>
            <person name="Jeske O."/>
            <person name="Meyerdierks A."/>
            <person name="Storesund J.E."/>
            <person name="Kallscheuer N."/>
            <person name="Luecker S."/>
            <person name="Lage O.M."/>
            <person name="Pohl T."/>
            <person name="Merkel B.J."/>
            <person name="Hornburger P."/>
            <person name="Mueller R.-W."/>
            <person name="Bruemmer F."/>
            <person name="Labrenz M."/>
            <person name="Spormann A.M."/>
            <person name="Op den Camp H."/>
            <person name="Overmann J."/>
            <person name="Amann R."/>
            <person name="Jetten M.S.M."/>
            <person name="Mascher T."/>
            <person name="Medema M.H."/>
            <person name="Devos D.P."/>
            <person name="Kaster A.-K."/>
            <person name="Ovreas L."/>
            <person name="Rohde M."/>
            <person name="Galperin M.Y."/>
            <person name="Jogler C."/>
        </authorList>
    </citation>
    <scope>NUCLEOTIDE SEQUENCE [LARGE SCALE GENOMIC DNA]</scope>
    <source>
        <strain evidence="3 4">Pan44</strain>
    </source>
</reference>
<dbReference type="Proteomes" id="UP000315700">
    <property type="component" value="Chromosome"/>
</dbReference>
<feature type="region of interest" description="Disordered" evidence="2">
    <location>
        <begin position="28"/>
        <end position="94"/>
    </location>
</feature>
<sequence length="294" mass="31788">MKNILMMGLVAGVVFGASAGGSWFLQQKKHAAGDKTAAKDDHSSGHDAAPAAESEHHAAPAAEGHGAHGQPPAVAAAPPSASDTHAGPPPKSAAEALRPLDHALPGSIRPRPVSVEELLRYSLGLKSREAAINGKEKDLERRQAQVNIALTDIQGEQHELDGLRRQVKDQIAAVDNLLAKLAEERQAFLSEKAKAEEELKKYDTVKKDDDVAQRDNVKRMSAWFQGMEPEKAADILRGLANEGKMELAVQLLANFEEREASKVLAAIDDTTLTVELAEAFRTFKRAPRKDEGRR</sequence>
<feature type="coiled-coil region" evidence="1">
    <location>
        <begin position="160"/>
        <end position="198"/>
    </location>
</feature>
<gene>
    <name evidence="3" type="ORF">Pan44_43560</name>
</gene>
<keyword evidence="1" id="KW-0175">Coiled coil</keyword>
<protein>
    <recommendedName>
        <fullName evidence="5">Magnesium transporter MgtE intracellular domain-containing protein</fullName>
    </recommendedName>
</protein>
<evidence type="ECO:0008006" key="5">
    <source>
        <dbReference type="Google" id="ProtNLM"/>
    </source>
</evidence>
<dbReference type="RefSeq" id="WP_145033580.1">
    <property type="nucleotide sequence ID" value="NZ_CP036271.1"/>
</dbReference>
<dbReference type="EMBL" id="CP036271">
    <property type="protein sequence ID" value="QDT56303.1"/>
    <property type="molecule type" value="Genomic_DNA"/>
</dbReference>
<accession>A0A517SJJ5</accession>